<name>A0ABP9DA07_9ACTN</name>
<organism evidence="1 2">
    <name type="scientific">Kitasatospora terrestris</name>
    <dbReference type="NCBI Taxonomy" id="258051"/>
    <lineage>
        <taxon>Bacteria</taxon>
        <taxon>Bacillati</taxon>
        <taxon>Actinomycetota</taxon>
        <taxon>Actinomycetes</taxon>
        <taxon>Kitasatosporales</taxon>
        <taxon>Streptomycetaceae</taxon>
        <taxon>Kitasatospora</taxon>
    </lineage>
</organism>
<proteinExistence type="predicted"/>
<dbReference type="RefSeq" id="WP_345695252.1">
    <property type="nucleotide sequence ID" value="NZ_BAABIS010000001.1"/>
</dbReference>
<protein>
    <submittedName>
        <fullName evidence="1">Uncharacterized protein</fullName>
    </submittedName>
</protein>
<reference evidence="2" key="1">
    <citation type="journal article" date="2019" name="Int. J. Syst. Evol. Microbiol.">
        <title>The Global Catalogue of Microorganisms (GCM) 10K type strain sequencing project: providing services to taxonomists for standard genome sequencing and annotation.</title>
        <authorList>
            <consortium name="The Broad Institute Genomics Platform"/>
            <consortium name="The Broad Institute Genome Sequencing Center for Infectious Disease"/>
            <person name="Wu L."/>
            <person name="Ma J."/>
        </authorList>
    </citation>
    <scope>NUCLEOTIDE SEQUENCE [LARGE SCALE GENOMIC DNA]</scope>
    <source>
        <strain evidence="2">JCM 13006</strain>
    </source>
</reference>
<keyword evidence="2" id="KW-1185">Reference proteome</keyword>
<comment type="caution">
    <text evidence="1">The sequence shown here is derived from an EMBL/GenBank/DDBJ whole genome shotgun (WGS) entry which is preliminary data.</text>
</comment>
<dbReference type="Proteomes" id="UP001501752">
    <property type="component" value="Unassembled WGS sequence"/>
</dbReference>
<evidence type="ECO:0000313" key="1">
    <source>
        <dbReference type="EMBL" id="GAA4834857.1"/>
    </source>
</evidence>
<evidence type="ECO:0000313" key="2">
    <source>
        <dbReference type="Proteomes" id="UP001501752"/>
    </source>
</evidence>
<accession>A0ABP9DA07</accession>
<gene>
    <name evidence="1" type="ORF">GCM10023235_06900</name>
</gene>
<sequence>MLELWEKAGPDRLECLQCVSDRKMQELGPLVLPALIRRELVAALVSAPDGPRP</sequence>
<dbReference type="EMBL" id="BAABIS010000001">
    <property type="protein sequence ID" value="GAA4834857.1"/>
    <property type="molecule type" value="Genomic_DNA"/>
</dbReference>